<dbReference type="RefSeq" id="WP_182295002.1">
    <property type="nucleotide sequence ID" value="NZ_CP059851.1"/>
</dbReference>
<dbReference type="InterPro" id="IPR011024">
    <property type="entry name" value="G_crystallin-like"/>
</dbReference>
<protein>
    <submittedName>
        <fullName evidence="1">Uncharacterized protein</fullName>
    </submittedName>
</protein>
<reference evidence="1 2" key="1">
    <citation type="submission" date="2020-07" db="EMBL/GenBank/DDBJ databases">
        <title>Complete genome sequence for Sandaracinobacter sp. M6.</title>
        <authorList>
            <person name="Tang Y."/>
            <person name="Liu Q."/>
            <person name="Guo Z."/>
            <person name="Lei P."/>
            <person name="Huang B."/>
        </authorList>
    </citation>
    <scope>NUCLEOTIDE SEQUENCE [LARGE SCALE GENOMIC DNA]</scope>
    <source>
        <strain evidence="1 2">M6</strain>
    </source>
</reference>
<gene>
    <name evidence="1" type="ORF">H3309_12380</name>
</gene>
<dbReference type="SUPFAM" id="SSF49695">
    <property type="entry name" value="gamma-Crystallin-like"/>
    <property type="match status" value="1"/>
</dbReference>
<sequence>MIPSQGQGTITFYERPDFGGAAITFRQTEGAVRVPFLARSIRAEGVWRVCSGTGFTGRCVLVDDSHRDSQRELGLMLAIQSVEARGETFGNSGSWPSRPQPMPSQIPQPGWGMHAHADWAQPPGGANLRGIHTQFFATPQLGRERVESCPGGQPGPICLADTAARFCAHAGWNRALSYGQQIVGRRAYLVDLLCTSN</sequence>
<dbReference type="KEGG" id="sand:H3309_12380"/>
<keyword evidence="2" id="KW-1185">Reference proteome</keyword>
<dbReference type="Gene3D" id="2.60.20.10">
    <property type="entry name" value="Crystallins"/>
    <property type="match status" value="1"/>
</dbReference>
<dbReference type="EMBL" id="CP059851">
    <property type="protein sequence ID" value="QMW22157.1"/>
    <property type="molecule type" value="Genomic_DNA"/>
</dbReference>
<name>A0A7G5IFL5_9SPHN</name>
<organism evidence="1 2">
    <name type="scientific">Sandaracinobacteroides saxicola</name>
    <dbReference type="NCBI Taxonomy" id="2759707"/>
    <lineage>
        <taxon>Bacteria</taxon>
        <taxon>Pseudomonadati</taxon>
        <taxon>Pseudomonadota</taxon>
        <taxon>Alphaproteobacteria</taxon>
        <taxon>Sphingomonadales</taxon>
        <taxon>Sphingosinicellaceae</taxon>
        <taxon>Sandaracinobacteroides</taxon>
    </lineage>
</organism>
<accession>A0A7G5IFL5</accession>
<dbReference type="Proteomes" id="UP000515292">
    <property type="component" value="Chromosome"/>
</dbReference>
<proteinExistence type="predicted"/>
<dbReference type="AlphaFoldDB" id="A0A7G5IFL5"/>
<evidence type="ECO:0000313" key="2">
    <source>
        <dbReference type="Proteomes" id="UP000515292"/>
    </source>
</evidence>
<evidence type="ECO:0000313" key="1">
    <source>
        <dbReference type="EMBL" id="QMW22157.1"/>
    </source>
</evidence>